<dbReference type="GO" id="GO:0000724">
    <property type="term" value="P:double-strand break repair via homologous recombination"/>
    <property type="evidence" value="ECO:0007669"/>
    <property type="project" value="TreeGrafter"/>
</dbReference>
<dbReference type="SUPFAM" id="SSF52540">
    <property type="entry name" value="P-loop containing nucleoside triphosphate hydrolases"/>
    <property type="match status" value="1"/>
</dbReference>
<evidence type="ECO:0000313" key="2">
    <source>
        <dbReference type="EMBL" id="CAK5278989.1"/>
    </source>
</evidence>
<dbReference type="GO" id="GO:0005694">
    <property type="term" value="C:chromosome"/>
    <property type="evidence" value="ECO:0007669"/>
    <property type="project" value="TreeGrafter"/>
</dbReference>
<evidence type="ECO:0000256" key="1">
    <source>
        <dbReference type="ARBA" id="ARBA00005446"/>
    </source>
</evidence>
<organism evidence="2 3">
    <name type="scientific">Mycena citricolor</name>
    <dbReference type="NCBI Taxonomy" id="2018698"/>
    <lineage>
        <taxon>Eukaryota</taxon>
        <taxon>Fungi</taxon>
        <taxon>Dikarya</taxon>
        <taxon>Basidiomycota</taxon>
        <taxon>Agaricomycotina</taxon>
        <taxon>Agaricomycetes</taxon>
        <taxon>Agaricomycetidae</taxon>
        <taxon>Agaricales</taxon>
        <taxon>Marasmiineae</taxon>
        <taxon>Mycenaceae</taxon>
        <taxon>Mycena</taxon>
    </lineage>
</organism>
<keyword evidence="3" id="KW-1185">Reference proteome</keyword>
<protein>
    <submittedName>
        <fullName evidence="2">Uncharacterized protein</fullName>
    </submittedName>
</protein>
<dbReference type="GO" id="GO:0043138">
    <property type="term" value="F:3'-5' DNA helicase activity"/>
    <property type="evidence" value="ECO:0007669"/>
    <property type="project" value="TreeGrafter"/>
</dbReference>
<sequence length="192" mass="21887">MWNSSHASFNGDFAVLYVAVEQITDNLMTFLQGLVTMRRLAHLVVDKAHMVLTDASFREPIRHIIRFARELKVQITLLSGSIGPQHVSPLLDTFDLTNVHILCMLSWRSNLEYLVSIHPPRINSAGHHVKSFVQAAVKYIQWRLCLMSGYSYRIIVYCRGTQVACKCAEKLGVQPYYAAIDTELRHATLKAW</sequence>
<comment type="caution">
    <text evidence="2">The sequence shown here is derived from an EMBL/GenBank/DDBJ whole genome shotgun (WGS) entry which is preliminary data.</text>
</comment>
<reference evidence="2" key="1">
    <citation type="submission" date="2023-11" db="EMBL/GenBank/DDBJ databases">
        <authorList>
            <person name="De Vega J J."/>
            <person name="De Vega J J."/>
        </authorList>
    </citation>
    <scope>NUCLEOTIDE SEQUENCE</scope>
</reference>
<dbReference type="InterPro" id="IPR027417">
    <property type="entry name" value="P-loop_NTPase"/>
</dbReference>
<accession>A0AAD2HQ70</accession>
<dbReference type="AlphaFoldDB" id="A0AAD2HQ70"/>
<comment type="similarity">
    <text evidence="1">Belongs to the helicase family. RecQ subfamily.</text>
</comment>
<proteinExistence type="inferred from homology"/>
<dbReference type="PANTHER" id="PTHR13710:SF154">
    <property type="entry name" value="RECQ HELICASE, PUTATIVE (AFU_ORTHOLOGUE AFUA_6G14720)-RELATED"/>
    <property type="match status" value="1"/>
</dbReference>
<dbReference type="EMBL" id="CAVNYO010000434">
    <property type="protein sequence ID" value="CAK5278989.1"/>
    <property type="molecule type" value="Genomic_DNA"/>
</dbReference>
<dbReference type="PANTHER" id="PTHR13710">
    <property type="entry name" value="DNA HELICASE RECQ FAMILY MEMBER"/>
    <property type="match status" value="1"/>
</dbReference>
<evidence type="ECO:0000313" key="3">
    <source>
        <dbReference type="Proteomes" id="UP001295794"/>
    </source>
</evidence>
<gene>
    <name evidence="2" type="ORF">MYCIT1_LOCUS28746</name>
</gene>
<dbReference type="GO" id="GO:0005737">
    <property type="term" value="C:cytoplasm"/>
    <property type="evidence" value="ECO:0007669"/>
    <property type="project" value="TreeGrafter"/>
</dbReference>
<dbReference type="Gene3D" id="3.40.50.300">
    <property type="entry name" value="P-loop containing nucleotide triphosphate hydrolases"/>
    <property type="match status" value="1"/>
</dbReference>
<name>A0AAD2HQ70_9AGAR</name>
<dbReference type="Proteomes" id="UP001295794">
    <property type="component" value="Unassembled WGS sequence"/>
</dbReference>
<dbReference type="GO" id="GO:0009378">
    <property type="term" value="F:four-way junction helicase activity"/>
    <property type="evidence" value="ECO:0007669"/>
    <property type="project" value="TreeGrafter"/>
</dbReference>